<feature type="binding site" evidence="9">
    <location>
        <position position="314"/>
    </location>
    <ligand>
        <name>3-phosphoshikimate</name>
        <dbReference type="ChEBI" id="CHEBI:145989"/>
    </ligand>
</feature>
<dbReference type="Gene3D" id="3.65.10.10">
    <property type="entry name" value="Enolpyruvate transferase domain"/>
    <property type="match status" value="2"/>
</dbReference>
<reference evidence="13 14" key="1">
    <citation type="submission" date="2016-10" db="EMBL/GenBank/DDBJ databases">
        <authorList>
            <person name="de Groot N.N."/>
        </authorList>
    </citation>
    <scope>NUCLEOTIDE SEQUENCE [LARGE SCALE GENOMIC DNA]</scope>
    <source>
        <strain evidence="13 14">CPCC 201354</strain>
    </source>
</reference>
<evidence type="ECO:0000259" key="12">
    <source>
        <dbReference type="Pfam" id="PF13193"/>
    </source>
</evidence>
<evidence type="ECO:0000256" key="6">
    <source>
        <dbReference type="ARBA" id="ARBA00022679"/>
    </source>
</evidence>
<dbReference type="RefSeq" id="WP_093172483.1">
    <property type="nucleotide sequence ID" value="NZ_FNCN01000021.1"/>
</dbReference>
<evidence type="ECO:0000256" key="8">
    <source>
        <dbReference type="ARBA" id="ARBA00044633"/>
    </source>
</evidence>
<dbReference type="GO" id="GO:0031956">
    <property type="term" value="F:medium-chain fatty acid-CoA ligase activity"/>
    <property type="evidence" value="ECO:0007669"/>
    <property type="project" value="TreeGrafter"/>
</dbReference>
<dbReference type="InterPro" id="IPR045851">
    <property type="entry name" value="AMP-bd_C_sf"/>
</dbReference>
<feature type="binding site" evidence="9">
    <location>
        <position position="341"/>
    </location>
    <ligand>
        <name>3-phosphoshikimate</name>
        <dbReference type="ChEBI" id="CHEBI:145989"/>
    </ligand>
</feature>
<dbReference type="GO" id="GO:0009073">
    <property type="term" value="P:aromatic amino acid family biosynthetic process"/>
    <property type="evidence" value="ECO:0007669"/>
    <property type="project" value="UniProtKB-KW"/>
</dbReference>
<evidence type="ECO:0000313" key="13">
    <source>
        <dbReference type="EMBL" id="SDH73829.1"/>
    </source>
</evidence>
<feature type="binding site" evidence="9">
    <location>
        <position position="386"/>
    </location>
    <ligand>
        <name>phosphoenolpyruvate</name>
        <dbReference type="ChEBI" id="CHEBI:58702"/>
    </ligand>
</feature>
<feature type="binding site" evidence="9">
    <location>
        <position position="27"/>
    </location>
    <ligand>
        <name>3-phosphoshikimate</name>
        <dbReference type="ChEBI" id="CHEBI:145989"/>
    </ligand>
</feature>
<feature type="binding site" evidence="9">
    <location>
        <position position="345"/>
    </location>
    <ligand>
        <name>phosphoenolpyruvate</name>
        <dbReference type="ChEBI" id="CHEBI:58702"/>
    </ligand>
</feature>
<keyword evidence="5 9" id="KW-0028">Amino-acid biosynthesis</keyword>
<protein>
    <recommendedName>
        <fullName evidence="9">3-phosphoshikimate 1-carboxyvinyltransferase</fullName>
        <ecNumber evidence="9">2.5.1.19</ecNumber>
    </recommendedName>
    <alternativeName>
        <fullName evidence="9">5-enolpyruvylshikimate-3-phosphate synthase</fullName>
        <shortName evidence="9">EPSP synthase</shortName>
        <shortName evidence="9">EPSPS</shortName>
    </alternativeName>
</protein>
<name>A0A1G8EVT1_9ACTN</name>
<comment type="pathway">
    <text evidence="1 9">Metabolic intermediate biosynthesis; chorismate biosynthesis; chorismate from D-erythrose 4-phosphate and phosphoenolpyruvate: step 6/7.</text>
</comment>
<dbReference type="Pfam" id="PF13193">
    <property type="entry name" value="AMP-binding_C"/>
    <property type="match status" value="1"/>
</dbReference>
<dbReference type="InterPro" id="IPR006264">
    <property type="entry name" value="EPSP_synthase"/>
</dbReference>
<feature type="active site" description="Proton acceptor" evidence="9">
    <location>
        <position position="314"/>
    </location>
</feature>
<feature type="domain" description="Enolpyruvate transferase" evidence="10">
    <location>
        <begin position="10"/>
        <end position="418"/>
    </location>
</feature>
<keyword evidence="7 9" id="KW-0057">Aromatic amino acid biosynthesis</keyword>
<dbReference type="SUPFAM" id="SSF55205">
    <property type="entry name" value="EPT/RTPC-like"/>
    <property type="match status" value="1"/>
</dbReference>
<dbReference type="GO" id="GO:0008652">
    <property type="term" value="P:amino acid biosynthetic process"/>
    <property type="evidence" value="ECO:0007669"/>
    <property type="project" value="UniProtKB-KW"/>
</dbReference>
<dbReference type="InterPro" id="IPR042099">
    <property type="entry name" value="ANL_N_sf"/>
</dbReference>
<dbReference type="InterPro" id="IPR025110">
    <property type="entry name" value="AMP-bd_C"/>
</dbReference>
<dbReference type="GO" id="GO:0009423">
    <property type="term" value="P:chorismate biosynthetic process"/>
    <property type="evidence" value="ECO:0007669"/>
    <property type="project" value="UniProtKB-UniRule"/>
</dbReference>
<evidence type="ECO:0000313" key="14">
    <source>
        <dbReference type="Proteomes" id="UP000198923"/>
    </source>
</evidence>
<comment type="caution">
    <text evidence="9">Lacks conserved residue(s) required for the propagation of feature annotation.</text>
</comment>
<comment type="subcellular location">
    <subcellularLocation>
        <location evidence="9">Cytoplasm</location>
    </subcellularLocation>
</comment>
<feature type="domain" description="AMP-binding enzyme C-terminal" evidence="12">
    <location>
        <begin position="888"/>
        <end position="962"/>
    </location>
</feature>
<accession>A0A1G8EVT1</accession>
<dbReference type="InterPro" id="IPR036968">
    <property type="entry name" value="Enolpyruvate_Tfrase_sf"/>
</dbReference>
<dbReference type="CDD" id="cd01556">
    <property type="entry name" value="EPSP_synthase"/>
    <property type="match status" value="1"/>
</dbReference>
<evidence type="ECO:0000256" key="2">
    <source>
        <dbReference type="ARBA" id="ARBA00006432"/>
    </source>
</evidence>
<evidence type="ECO:0000256" key="3">
    <source>
        <dbReference type="ARBA" id="ARBA00009948"/>
    </source>
</evidence>
<keyword evidence="14" id="KW-1185">Reference proteome</keyword>
<dbReference type="PANTHER" id="PTHR43201:SF5">
    <property type="entry name" value="MEDIUM-CHAIN ACYL-COA LIGASE ACSF2, MITOCHONDRIAL"/>
    <property type="match status" value="1"/>
</dbReference>
<dbReference type="InterPro" id="IPR000873">
    <property type="entry name" value="AMP-dep_synth/lig_dom"/>
</dbReference>
<feature type="binding site" evidence="9">
    <location>
        <position position="119"/>
    </location>
    <ligand>
        <name>phosphoenolpyruvate</name>
        <dbReference type="ChEBI" id="CHEBI:58702"/>
    </ligand>
</feature>
<evidence type="ECO:0000256" key="5">
    <source>
        <dbReference type="ARBA" id="ARBA00022605"/>
    </source>
</evidence>
<comment type="subunit">
    <text evidence="9">Monomer.</text>
</comment>
<comment type="function">
    <text evidence="9">Catalyzes the transfer of the enolpyruvyl moiety of phosphoenolpyruvate (PEP) to the 5-hydroxyl of shikimate-3-phosphate (S3P) to produce enolpyruvyl shikimate-3-phosphate and inorganic phosphate.</text>
</comment>
<dbReference type="AlphaFoldDB" id="A0A1G8EVT1"/>
<dbReference type="HAMAP" id="MF_00210">
    <property type="entry name" value="EPSP_synth"/>
    <property type="match status" value="1"/>
</dbReference>
<feature type="binding site" evidence="9">
    <location>
        <position position="91"/>
    </location>
    <ligand>
        <name>phosphoenolpyruvate</name>
        <dbReference type="ChEBI" id="CHEBI:58702"/>
    </ligand>
</feature>
<comment type="catalytic activity">
    <reaction evidence="8">
        <text>3-phosphoshikimate + phosphoenolpyruvate = 5-O-(1-carboxyvinyl)-3-phosphoshikimate + phosphate</text>
        <dbReference type="Rhea" id="RHEA:21256"/>
        <dbReference type="ChEBI" id="CHEBI:43474"/>
        <dbReference type="ChEBI" id="CHEBI:57701"/>
        <dbReference type="ChEBI" id="CHEBI:58702"/>
        <dbReference type="ChEBI" id="CHEBI:145989"/>
        <dbReference type="EC" id="2.5.1.19"/>
    </reaction>
    <physiologicalReaction direction="left-to-right" evidence="8">
        <dbReference type="Rhea" id="RHEA:21257"/>
    </physiologicalReaction>
</comment>
<feature type="binding site" evidence="9">
    <location>
        <position position="164"/>
    </location>
    <ligand>
        <name>phosphoenolpyruvate</name>
        <dbReference type="ChEBI" id="CHEBI:58702"/>
    </ligand>
</feature>
<dbReference type="InterPro" id="IPR001986">
    <property type="entry name" value="Enolpyruvate_Tfrase_dom"/>
</dbReference>
<dbReference type="GO" id="GO:0003866">
    <property type="term" value="F:3-phosphoshikimate 1-carboxyvinyltransferase activity"/>
    <property type="evidence" value="ECO:0007669"/>
    <property type="project" value="UniProtKB-UniRule"/>
</dbReference>
<evidence type="ECO:0000259" key="11">
    <source>
        <dbReference type="Pfam" id="PF00501"/>
    </source>
</evidence>
<feature type="binding site" evidence="9">
    <location>
        <position position="163"/>
    </location>
    <ligand>
        <name>3-phosphoshikimate</name>
        <dbReference type="ChEBI" id="CHEBI:145989"/>
    </ligand>
</feature>
<dbReference type="STRING" id="504805.SAMN05421505_12173"/>
<dbReference type="PANTHER" id="PTHR43201">
    <property type="entry name" value="ACYL-COA SYNTHETASE"/>
    <property type="match status" value="1"/>
</dbReference>
<dbReference type="InterPro" id="IPR013792">
    <property type="entry name" value="RNA3'P_cycl/enolpyr_Trfase_a/b"/>
</dbReference>
<dbReference type="EMBL" id="FNCN01000021">
    <property type="protein sequence ID" value="SDH73829.1"/>
    <property type="molecule type" value="Genomic_DNA"/>
</dbReference>
<keyword evidence="6 9" id="KW-0808">Transferase</keyword>
<organism evidence="13 14">
    <name type="scientific">Sinosporangium album</name>
    <dbReference type="NCBI Taxonomy" id="504805"/>
    <lineage>
        <taxon>Bacteria</taxon>
        <taxon>Bacillati</taxon>
        <taxon>Actinomycetota</taxon>
        <taxon>Actinomycetes</taxon>
        <taxon>Streptosporangiales</taxon>
        <taxon>Streptosporangiaceae</taxon>
        <taxon>Sinosporangium</taxon>
    </lineage>
</organism>
<feature type="binding site" evidence="9">
    <location>
        <position position="164"/>
    </location>
    <ligand>
        <name>3-phosphoshikimate</name>
        <dbReference type="ChEBI" id="CHEBI:145989"/>
    </ligand>
</feature>
<feature type="binding site" evidence="9">
    <location>
        <position position="22"/>
    </location>
    <ligand>
        <name>phosphoenolpyruvate</name>
        <dbReference type="ChEBI" id="CHEBI:58702"/>
    </ligand>
</feature>
<comment type="similarity">
    <text evidence="2">Belongs to the ATP-dependent AMP-binding enzyme family.</text>
</comment>
<evidence type="ECO:0000256" key="9">
    <source>
        <dbReference type="HAMAP-Rule" id="MF_00210"/>
    </source>
</evidence>
<dbReference type="Pfam" id="PF00275">
    <property type="entry name" value="EPSP_synthase"/>
    <property type="match status" value="1"/>
</dbReference>
<dbReference type="Gene3D" id="3.30.300.30">
    <property type="match status" value="1"/>
</dbReference>
<sequence>MRLLVKGPAGPLTGELEIPRSKYHAHRALILASLAPGTSRIHGLSEAGHVRHTIRALRQLGTAIHVDGDAFVVEGGPYRPRTGQVSVGSSGTTLYFLTPLATLAAMPVTITGQKYFQRRPIKPLLEAVAALGVELHAPTGSPPISVTPSRPSGGRVSIPGVLSQWISGLLLLAPFATGPSLIEVTGPFNERSYVDLTIRMMRRFGLTIDVGDDGRTFAVEPDQRPHPAEVYLPPDIGSAAFGLAATALQPSDVLFRGLSTAHAAETDHPEADLLDILSRMGLPLHVDPGTGFVRVRHDGLRLAPVSIDCRAVPDMLPILSVLAGRADGTSILDNVAHVRLKESDRVTAMMQLNRLGARLRLHGEQLVCHGVSAFTSADLSSFNDHRVLMALAVAASQADGESRLTYPKAYQISYPKFLIDMNAIGIPMAVQEPVRTARPRPPSTRSPVSADTAIDALVRRWAKLRPHDTAMVEIASEGRAERAITWRELDERADAAASMLIGLGVAAGEPVAWQLPNWVEFTVLSLATARIGAVCCPLMPIFREREMAFVLGRSQARVLLVPGRFRGRDYPAEIAGLRAPSLEHVVVVGDDRPLPGGDGIRWHRFEAEMARQKPDQVTINARRPHTAEVVQLLFTSGTSGEPKGVLHRMEALTRAAMMEVRHLGLTREDRIFIPSPMAHQTGFLYGMWLALALGVPQVVQPVWEGRAALSALRRWGCTFTQAATPFLMDLLRAVEGTGQRPDALRIFVVTGTAVPRPLAERATGVLGAAVCGAWGTTETGLGTLSAPGDESALVWGTDGRALTGVRIRVTDDVGNVLGLGQEGNFEVASACLFEGYLDQQELTAAAMTPDGWYRSGDLAVIDRAGYVRITGRVKDVINRGGEKVPVVEIEQLLHGHPAIRDVAIVAMPDERLGERACAYVVADGDLDFAAVRRFLDARRVAKQYWPERLELIDELPRNPAGKVQKYLLREHVKRLIEGEVNR</sequence>
<evidence type="ECO:0000256" key="1">
    <source>
        <dbReference type="ARBA" id="ARBA00004811"/>
    </source>
</evidence>
<dbReference type="SUPFAM" id="SSF56801">
    <property type="entry name" value="Acetyl-CoA synthetase-like"/>
    <property type="match status" value="1"/>
</dbReference>
<dbReference type="InterPro" id="IPR020845">
    <property type="entry name" value="AMP-binding_CS"/>
</dbReference>
<keyword evidence="4" id="KW-0436">Ligase</keyword>
<dbReference type="NCBIfam" id="TIGR01356">
    <property type="entry name" value="aroA"/>
    <property type="match status" value="1"/>
</dbReference>
<dbReference type="OrthoDB" id="9803968at2"/>
<comment type="similarity">
    <text evidence="3 9">Belongs to the EPSP synthase family.</text>
</comment>
<gene>
    <name evidence="9" type="primary">aroA</name>
    <name evidence="13" type="ORF">SAMN05421505_12173</name>
</gene>
<dbReference type="Proteomes" id="UP000198923">
    <property type="component" value="Unassembled WGS sequence"/>
</dbReference>
<evidence type="ECO:0000259" key="10">
    <source>
        <dbReference type="Pfam" id="PF00275"/>
    </source>
</evidence>
<evidence type="ECO:0000256" key="7">
    <source>
        <dbReference type="ARBA" id="ARBA00023141"/>
    </source>
</evidence>
<feature type="binding site" evidence="9">
    <location>
        <position position="22"/>
    </location>
    <ligand>
        <name>3-phosphoshikimate</name>
        <dbReference type="ChEBI" id="CHEBI:145989"/>
    </ligand>
</feature>
<dbReference type="GO" id="GO:0005737">
    <property type="term" value="C:cytoplasm"/>
    <property type="evidence" value="ECO:0007669"/>
    <property type="project" value="UniProtKB-SubCell"/>
</dbReference>
<proteinExistence type="inferred from homology"/>
<dbReference type="EC" id="2.5.1.19" evidence="9"/>
<dbReference type="PROSITE" id="PS00455">
    <property type="entry name" value="AMP_BINDING"/>
    <property type="match status" value="1"/>
</dbReference>
<evidence type="ECO:0000256" key="4">
    <source>
        <dbReference type="ARBA" id="ARBA00022598"/>
    </source>
</evidence>
<dbReference type="Pfam" id="PF00501">
    <property type="entry name" value="AMP-binding"/>
    <property type="match status" value="1"/>
</dbReference>
<keyword evidence="9" id="KW-0963">Cytoplasm</keyword>
<dbReference type="UniPathway" id="UPA00053">
    <property type="reaction ID" value="UER00089"/>
</dbReference>
<dbReference type="Gene3D" id="3.40.50.12780">
    <property type="entry name" value="N-terminal domain of ligase-like"/>
    <property type="match status" value="1"/>
</dbReference>
<dbReference type="GO" id="GO:0006631">
    <property type="term" value="P:fatty acid metabolic process"/>
    <property type="evidence" value="ECO:0007669"/>
    <property type="project" value="TreeGrafter"/>
</dbReference>
<feature type="domain" description="AMP-dependent synthetase/ligase" evidence="11">
    <location>
        <begin position="459"/>
        <end position="837"/>
    </location>
</feature>